<evidence type="ECO:0000313" key="2">
    <source>
        <dbReference type="Proteomes" id="UP001519460"/>
    </source>
</evidence>
<dbReference type="Proteomes" id="UP001519460">
    <property type="component" value="Unassembled WGS sequence"/>
</dbReference>
<organism evidence="1 2">
    <name type="scientific">Batillaria attramentaria</name>
    <dbReference type="NCBI Taxonomy" id="370345"/>
    <lineage>
        <taxon>Eukaryota</taxon>
        <taxon>Metazoa</taxon>
        <taxon>Spiralia</taxon>
        <taxon>Lophotrochozoa</taxon>
        <taxon>Mollusca</taxon>
        <taxon>Gastropoda</taxon>
        <taxon>Caenogastropoda</taxon>
        <taxon>Sorbeoconcha</taxon>
        <taxon>Cerithioidea</taxon>
        <taxon>Batillariidae</taxon>
        <taxon>Batillaria</taxon>
    </lineage>
</organism>
<gene>
    <name evidence="1" type="ORF">BaRGS_00025725</name>
</gene>
<evidence type="ECO:0000313" key="1">
    <source>
        <dbReference type="EMBL" id="KAK7483062.1"/>
    </source>
</evidence>
<sequence length="88" mass="9921">MSLTYKGRPVLFRCQFLSSPISRKTITAHFPRTLSQLLTEPAEHTVTVSVGADSVTFDCTLTTLWEDFGCFSTDFEHKVLPTLSQSRH</sequence>
<reference evidence="1 2" key="1">
    <citation type="journal article" date="2023" name="Sci. Data">
        <title>Genome assembly of the Korean intertidal mud-creeper Batillaria attramentaria.</title>
        <authorList>
            <person name="Patra A.K."/>
            <person name="Ho P.T."/>
            <person name="Jun S."/>
            <person name="Lee S.J."/>
            <person name="Kim Y."/>
            <person name="Won Y.J."/>
        </authorList>
    </citation>
    <scope>NUCLEOTIDE SEQUENCE [LARGE SCALE GENOMIC DNA]</scope>
    <source>
        <strain evidence="1">Wonlab-2016</strain>
    </source>
</reference>
<accession>A0ABD0K7T3</accession>
<dbReference type="EMBL" id="JACVVK020000234">
    <property type="protein sequence ID" value="KAK7483062.1"/>
    <property type="molecule type" value="Genomic_DNA"/>
</dbReference>
<protein>
    <submittedName>
        <fullName evidence="1">Uncharacterized protein</fullName>
    </submittedName>
</protein>
<proteinExistence type="predicted"/>
<keyword evidence="2" id="KW-1185">Reference proteome</keyword>
<comment type="caution">
    <text evidence="1">The sequence shown here is derived from an EMBL/GenBank/DDBJ whole genome shotgun (WGS) entry which is preliminary data.</text>
</comment>
<dbReference type="AlphaFoldDB" id="A0ABD0K7T3"/>
<name>A0ABD0K7T3_9CAEN</name>